<evidence type="ECO:0000259" key="2">
    <source>
        <dbReference type="Pfam" id="PF00675"/>
    </source>
</evidence>
<evidence type="ECO:0000313" key="3">
    <source>
        <dbReference type="EMBL" id="OYV02676.1"/>
    </source>
</evidence>
<accession>A0A257LUP1</accession>
<name>A0A257LUP1_UNCW3</name>
<sequence>MKEQYNKTTLSNGIRVITERLDHVRSISLGIAILVGTKHESPYENGISHFLEHILFKGTKKRTAKQIAQEIEGVGGEVNAYTSKEFTYFYARFPSHHLHKIWDVLADILANEHFNPTAIELEKRVVGEEIKSFLDSPSDQTFFGLDQLLYPGHPLSRPILGEWKVVSRLKG</sequence>
<dbReference type="AlphaFoldDB" id="A0A257LUP1"/>
<dbReference type="Gene3D" id="3.30.830.10">
    <property type="entry name" value="Metalloenzyme, LuxS/M16 peptidase-like"/>
    <property type="match status" value="1"/>
</dbReference>
<gene>
    <name evidence="3" type="ORF">CGW93_04355</name>
</gene>
<dbReference type="Pfam" id="PF00675">
    <property type="entry name" value="Peptidase_M16"/>
    <property type="match status" value="1"/>
</dbReference>
<dbReference type="InterPro" id="IPR011765">
    <property type="entry name" value="Pept_M16_N"/>
</dbReference>
<dbReference type="PANTHER" id="PTHR11851">
    <property type="entry name" value="METALLOPROTEASE"/>
    <property type="match status" value="1"/>
</dbReference>
<comment type="caution">
    <text evidence="3">The sequence shown here is derived from an EMBL/GenBank/DDBJ whole genome shotgun (WGS) entry which is preliminary data.</text>
</comment>
<evidence type="ECO:0000256" key="1">
    <source>
        <dbReference type="ARBA" id="ARBA00007261"/>
    </source>
</evidence>
<dbReference type="InterPro" id="IPR050361">
    <property type="entry name" value="MPP/UQCRC_Complex"/>
</dbReference>
<dbReference type="PANTHER" id="PTHR11851:SF49">
    <property type="entry name" value="MITOCHONDRIAL-PROCESSING PEPTIDASE SUBUNIT ALPHA"/>
    <property type="match status" value="1"/>
</dbReference>
<comment type="similarity">
    <text evidence="1">Belongs to the peptidase M16 family.</text>
</comment>
<evidence type="ECO:0000313" key="4">
    <source>
        <dbReference type="Proteomes" id="UP000216312"/>
    </source>
</evidence>
<dbReference type="EMBL" id="NMUJ01000062">
    <property type="protein sequence ID" value="OYV02676.1"/>
    <property type="molecule type" value="Genomic_DNA"/>
</dbReference>
<protein>
    <submittedName>
        <fullName evidence="3">Peptidase M16</fullName>
    </submittedName>
</protein>
<dbReference type="SUPFAM" id="SSF63411">
    <property type="entry name" value="LuxS/MPP-like metallohydrolase"/>
    <property type="match status" value="1"/>
</dbReference>
<dbReference type="GO" id="GO:0046872">
    <property type="term" value="F:metal ion binding"/>
    <property type="evidence" value="ECO:0007669"/>
    <property type="project" value="InterPro"/>
</dbReference>
<feature type="non-terminal residue" evidence="3">
    <location>
        <position position="171"/>
    </location>
</feature>
<proteinExistence type="inferred from homology"/>
<reference evidence="4" key="1">
    <citation type="submission" date="2017-07" db="EMBL/GenBank/DDBJ databases">
        <title>Novel pathways for hydrocarbon cycling and metabolic interdependencies in hydrothermal sediment communities.</title>
        <authorList>
            <person name="Dombrowski N."/>
            <person name="Seitz K."/>
            <person name="Teske A."/>
            <person name="Baker B."/>
        </authorList>
    </citation>
    <scope>NUCLEOTIDE SEQUENCE [LARGE SCALE GENOMIC DNA]</scope>
</reference>
<feature type="domain" description="Peptidase M16 N-terminal" evidence="2">
    <location>
        <begin position="15"/>
        <end position="161"/>
    </location>
</feature>
<dbReference type="InterPro" id="IPR011249">
    <property type="entry name" value="Metalloenz_LuxS/M16"/>
</dbReference>
<dbReference type="Proteomes" id="UP000216312">
    <property type="component" value="Unassembled WGS sequence"/>
</dbReference>
<organism evidence="3 4">
    <name type="scientific">candidate division WOR-3 bacterium 4484_18</name>
    <dbReference type="NCBI Taxonomy" id="2020626"/>
    <lineage>
        <taxon>Bacteria</taxon>
        <taxon>Bacteria division WOR-3</taxon>
    </lineage>
</organism>